<gene>
    <name evidence="2" type="ORF">CCM_06588</name>
</gene>
<dbReference type="HOGENOM" id="CLU_357146_0_0_1"/>
<evidence type="ECO:0000313" key="3">
    <source>
        <dbReference type="Proteomes" id="UP000001610"/>
    </source>
</evidence>
<dbReference type="InParanoid" id="G3JMY7"/>
<sequence>MYALVVFLVEQPAPSPRGFETRSPWPWSCVVANEKEKQGTGKTGGIAGAPNMQRYAEKTVEESRRGARAPPSPLAPLVRLSWQGLCVRMIGCKEPERCRSAPHYGSERGVGFHSAGWPILSAQQTIGGRGGTPDGGTGPTTHKPRPEAARPHNGIIVGVEQDDRTLTISCSRVTNGETSASARPMWLGKFGDPWTLGRTGTLRLRSVGTCSKSFCKGAIACPSSGWCPMYIRRRLYVTQEGWEHTIVRHWTRWTSHCRPMPRRLIPFANPRHLGNLASVNKPAAPVLCIRQCLAASPFLLQRVGDDKARYQSFRKIIQYSYPPESYISSQHIPVLLYIYVSAHVCVLPLLPRPGPVSRRDVNLPPVRHLLRKRRLAVLTNPRVVLLVRHRLSQQVPRGARADRVEEPGRDIDVLPERGADGKARASDGAQQQRLEQRRVGDGRVGRAAGREEPRGRGPVEAVGDNVAHRVKSVRDEAMPWEKTTSGKLLLLLPVSGGSSGASTLAGISMRPATAPEEKRQERADEEEVGVGEPRKPGRGEGHGPRDPEMRRRGGRRAARDGVVQAKQDRLEHVGGLAGGAQRRGGERARRGDGHLDVDGADVVRPGVLRGKAGREQGLPAQHADEGVERDQVEDEGAPGAPRAEQLRDAQQMAGGGAPAGGVGRWREPFRDGRGMCGGGFEQRRVGVVGRGFELDLHADMVVGDVAAARHGGLCLRPKAGEVVARKEDGTGWKTEREEVGKEDDWEKEWRSQRRKCFRGGLLVGFFGSGTFGTRWRSRSREGDKG</sequence>
<keyword evidence="3" id="KW-1185">Reference proteome</keyword>
<dbReference type="Proteomes" id="UP000001610">
    <property type="component" value="Unassembled WGS sequence"/>
</dbReference>
<dbReference type="KEGG" id="cmt:CCM_06588"/>
<dbReference type="VEuPathDB" id="FungiDB:CCM_06588"/>
<feature type="compositionally biased region" description="Gly residues" evidence="1">
    <location>
        <begin position="127"/>
        <end position="138"/>
    </location>
</feature>
<feature type="compositionally biased region" description="Basic and acidic residues" evidence="1">
    <location>
        <begin position="532"/>
        <end position="551"/>
    </location>
</feature>
<dbReference type="EMBL" id="JH126403">
    <property type="protein sequence ID" value="EGX90169.1"/>
    <property type="molecule type" value="Genomic_DNA"/>
</dbReference>
<dbReference type="AlphaFoldDB" id="G3JMY7"/>
<feature type="region of interest" description="Disordered" evidence="1">
    <location>
        <begin position="502"/>
        <end position="641"/>
    </location>
</feature>
<proteinExistence type="predicted"/>
<dbReference type="RefSeq" id="XP_006671792.1">
    <property type="nucleotide sequence ID" value="XM_006671729.1"/>
</dbReference>
<accession>G3JMY7</accession>
<feature type="region of interest" description="Disordered" evidence="1">
    <location>
        <begin position="123"/>
        <end position="150"/>
    </location>
</feature>
<feature type="compositionally biased region" description="Basic and acidic residues" evidence="1">
    <location>
        <begin position="434"/>
        <end position="457"/>
    </location>
</feature>
<feature type="compositionally biased region" description="Basic and acidic residues" evidence="1">
    <location>
        <begin position="583"/>
        <end position="597"/>
    </location>
</feature>
<evidence type="ECO:0000256" key="1">
    <source>
        <dbReference type="SAM" id="MobiDB-lite"/>
    </source>
</evidence>
<feature type="region of interest" description="Disordered" evidence="1">
    <location>
        <begin position="396"/>
        <end position="467"/>
    </location>
</feature>
<name>G3JMY7_CORMM</name>
<evidence type="ECO:0000313" key="2">
    <source>
        <dbReference type="EMBL" id="EGX90169.1"/>
    </source>
</evidence>
<reference evidence="2 3" key="1">
    <citation type="journal article" date="2011" name="Genome Biol.">
        <title>Genome sequence of the insect pathogenic fungus Cordyceps militaris, a valued traditional Chinese medicine.</title>
        <authorList>
            <person name="Zheng P."/>
            <person name="Xia Y."/>
            <person name="Xiao G."/>
            <person name="Xiong C."/>
            <person name="Hu X."/>
            <person name="Zhang S."/>
            <person name="Zheng H."/>
            <person name="Huang Y."/>
            <person name="Zhou Y."/>
            <person name="Wang S."/>
            <person name="Zhao G.P."/>
            <person name="Liu X."/>
            <person name="St Leger R.J."/>
            <person name="Wang C."/>
        </authorList>
    </citation>
    <scope>NUCLEOTIDE SEQUENCE [LARGE SCALE GENOMIC DNA]</scope>
    <source>
        <strain evidence="2 3">CM01</strain>
    </source>
</reference>
<protein>
    <submittedName>
        <fullName evidence="2">Uncharacterized protein</fullName>
    </submittedName>
</protein>
<dbReference type="GeneID" id="18168602"/>
<feature type="compositionally biased region" description="Basic and acidic residues" evidence="1">
    <location>
        <begin position="399"/>
        <end position="425"/>
    </location>
</feature>
<organism evidence="2 3">
    <name type="scientific">Cordyceps militaris (strain CM01)</name>
    <name type="common">Caterpillar fungus</name>
    <dbReference type="NCBI Taxonomy" id="983644"/>
    <lineage>
        <taxon>Eukaryota</taxon>
        <taxon>Fungi</taxon>
        <taxon>Dikarya</taxon>
        <taxon>Ascomycota</taxon>
        <taxon>Pezizomycotina</taxon>
        <taxon>Sordariomycetes</taxon>
        <taxon>Hypocreomycetidae</taxon>
        <taxon>Hypocreales</taxon>
        <taxon>Cordycipitaceae</taxon>
        <taxon>Cordyceps</taxon>
    </lineage>
</organism>